<dbReference type="OrthoDB" id="248903at2759"/>
<dbReference type="Proteomes" id="UP001152320">
    <property type="component" value="Chromosome 3"/>
</dbReference>
<evidence type="ECO:0000256" key="5">
    <source>
        <dbReference type="ARBA" id="ARBA00023054"/>
    </source>
</evidence>
<evidence type="ECO:0000256" key="9">
    <source>
        <dbReference type="SAM" id="Phobius"/>
    </source>
</evidence>
<dbReference type="GO" id="GO:0007030">
    <property type="term" value="P:Golgi organization"/>
    <property type="evidence" value="ECO:0007669"/>
    <property type="project" value="InterPro"/>
</dbReference>
<evidence type="ECO:0000256" key="4">
    <source>
        <dbReference type="ARBA" id="ARBA00023034"/>
    </source>
</evidence>
<feature type="compositionally biased region" description="Low complexity" evidence="8">
    <location>
        <begin position="141"/>
        <end position="152"/>
    </location>
</feature>
<proteinExistence type="predicted"/>
<evidence type="ECO:0000313" key="10">
    <source>
        <dbReference type="EMBL" id="KAJ8044908.1"/>
    </source>
</evidence>
<feature type="compositionally biased region" description="Polar residues" evidence="8">
    <location>
        <begin position="58"/>
        <end position="97"/>
    </location>
</feature>
<keyword evidence="5 7" id="KW-0175">Coiled coil</keyword>
<keyword evidence="11" id="KW-1185">Reference proteome</keyword>
<feature type="compositionally biased region" description="Basic and acidic residues" evidence="8">
    <location>
        <begin position="249"/>
        <end position="266"/>
    </location>
</feature>
<feature type="compositionally biased region" description="Basic and acidic residues" evidence="8">
    <location>
        <begin position="101"/>
        <end position="111"/>
    </location>
</feature>
<evidence type="ECO:0000256" key="6">
    <source>
        <dbReference type="ARBA" id="ARBA00023136"/>
    </source>
</evidence>
<evidence type="ECO:0000256" key="2">
    <source>
        <dbReference type="ARBA" id="ARBA00022692"/>
    </source>
</evidence>
<feature type="region of interest" description="Disordered" evidence="8">
    <location>
        <begin position="26"/>
        <end position="213"/>
    </location>
</feature>
<keyword evidence="3 9" id="KW-1133">Transmembrane helix</keyword>
<keyword evidence="2 9" id="KW-0812">Transmembrane</keyword>
<evidence type="ECO:0000256" key="7">
    <source>
        <dbReference type="SAM" id="Coils"/>
    </source>
</evidence>
<dbReference type="PANTHER" id="PTHR13815:SF7">
    <property type="entry name" value="GOLGIN SUBFAMILY A MEMBER 5"/>
    <property type="match status" value="1"/>
</dbReference>
<feature type="compositionally biased region" description="Polar residues" evidence="8">
    <location>
        <begin position="26"/>
        <end position="37"/>
    </location>
</feature>
<feature type="region of interest" description="Disordered" evidence="8">
    <location>
        <begin position="244"/>
        <end position="275"/>
    </location>
</feature>
<feature type="transmembrane region" description="Helical" evidence="9">
    <location>
        <begin position="689"/>
        <end position="712"/>
    </location>
</feature>
<name>A0A9Q1HHB0_HOLLE</name>
<accession>A0A9Q1HHB0</accession>
<feature type="compositionally biased region" description="Polar residues" evidence="8">
    <location>
        <begin position="155"/>
        <end position="170"/>
    </location>
</feature>
<dbReference type="Pfam" id="PF09787">
    <property type="entry name" value="Golgin_A5"/>
    <property type="match status" value="1"/>
</dbReference>
<dbReference type="InterPro" id="IPR019177">
    <property type="entry name" value="Golgin_subfamily_A_member_5"/>
</dbReference>
<dbReference type="GO" id="GO:0031985">
    <property type="term" value="C:Golgi cisterna"/>
    <property type="evidence" value="ECO:0007669"/>
    <property type="project" value="TreeGrafter"/>
</dbReference>
<protein>
    <submittedName>
        <fullName evidence="10">Golgin subfamily A member 5</fullName>
    </submittedName>
</protein>
<comment type="caution">
    <text evidence="10">The sequence shown here is derived from an EMBL/GenBank/DDBJ whole genome shotgun (WGS) entry which is preliminary data.</text>
</comment>
<dbReference type="GO" id="GO:0000139">
    <property type="term" value="C:Golgi membrane"/>
    <property type="evidence" value="ECO:0007669"/>
    <property type="project" value="UniProtKB-SubCell"/>
</dbReference>
<comment type="subcellular location">
    <subcellularLocation>
        <location evidence="1">Golgi apparatus membrane</location>
        <topology evidence="1">Single-pass type IV membrane protein</topology>
    </subcellularLocation>
</comment>
<feature type="region of interest" description="Disordered" evidence="8">
    <location>
        <begin position="615"/>
        <end position="645"/>
    </location>
</feature>
<sequence length="730" mass="82175">MRTPMAWMLKNAEHFLNNLDQTATGALGNLPTSQKYSSGGGQEKSRKLTDPVVGRIPSSKSSYSLSATEIAQTANIKRTPSDNAINSNLQKNRSQPSGGRARTEADDEKLFEFLNSPTSADGEGKKKRPASGTGSGRHSRQSSTSSNISTRSTRAESNGSSSVVNQATSEKPSDAYDETDLAKPEASESPPTSETGEMQEPVGSEVIRGDHEQDPLQQMSSLQLENKLLKNEVSSLNEEMVSALSRMKKAQEETKRLQNELKKKESQASSTDNVIRELRSREEDLSEELNAKNSQLAVLRVRLQEADQEMKSKTQQITELNSEKNRILRDHSDSSGVHSQALDTLKMKLHEAEEEVKREKESYKKLQVEYMERQEKLETDQKHLAGSIAAAQQKFVDEKAHSSALSQQLQAAKHSMEEAKNELADYKQKAARILASKEKLINSLKEGTTSSNGEAVSIEHTELVHERDMLKEEIQQANAKIEQLRLEVSDLEALQQSETESSQDHMRDLEDQLAQQRQQILDLEADLAKKSEQLRYAEDENYKQKMNLTTKIKERDDDIQKLRNQLVAKTAGSSSQAELENRLRTLTESLIQKQTMLEALSTEKNSLTLQLERLEKKQRDSQQSNAEPHHTTVQIGSSDDDEGARQRNLPHFMKELPSDARVTRNVKRAANTLDKLGIRLGVFLRRYPIARLFLIVYMILLHLWVMIVLLTYSPEIHDSNFHPNQLGGKR</sequence>
<dbReference type="EMBL" id="JAIZAY010000003">
    <property type="protein sequence ID" value="KAJ8044908.1"/>
    <property type="molecule type" value="Genomic_DNA"/>
</dbReference>
<organism evidence="10 11">
    <name type="scientific">Holothuria leucospilota</name>
    <name type="common">Black long sea cucumber</name>
    <name type="synonym">Mertensiothuria leucospilota</name>
    <dbReference type="NCBI Taxonomy" id="206669"/>
    <lineage>
        <taxon>Eukaryota</taxon>
        <taxon>Metazoa</taxon>
        <taxon>Echinodermata</taxon>
        <taxon>Eleutherozoa</taxon>
        <taxon>Echinozoa</taxon>
        <taxon>Holothuroidea</taxon>
        <taxon>Aspidochirotacea</taxon>
        <taxon>Aspidochirotida</taxon>
        <taxon>Holothuriidae</taxon>
        <taxon>Holothuria</taxon>
    </lineage>
</organism>
<evidence type="ECO:0000256" key="3">
    <source>
        <dbReference type="ARBA" id="ARBA00022989"/>
    </source>
</evidence>
<keyword evidence="6 9" id="KW-0472">Membrane</keyword>
<dbReference type="AlphaFoldDB" id="A0A9Q1HHB0"/>
<dbReference type="PANTHER" id="PTHR13815">
    <property type="entry name" value="GOLGIN-84"/>
    <property type="match status" value="1"/>
</dbReference>
<reference evidence="10" key="1">
    <citation type="submission" date="2021-10" db="EMBL/GenBank/DDBJ databases">
        <title>Tropical sea cucumber genome reveals ecological adaptation and Cuvierian tubules defense mechanism.</title>
        <authorList>
            <person name="Chen T."/>
        </authorList>
    </citation>
    <scope>NUCLEOTIDE SEQUENCE</scope>
    <source>
        <strain evidence="10">Nanhai2018</strain>
        <tissue evidence="10">Muscle</tissue>
    </source>
</reference>
<evidence type="ECO:0000256" key="1">
    <source>
        <dbReference type="ARBA" id="ARBA00004409"/>
    </source>
</evidence>
<dbReference type="GO" id="GO:0000301">
    <property type="term" value="P:retrograde transport, vesicle recycling within Golgi"/>
    <property type="evidence" value="ECO:0007669"/>
    <property type="project" value="TreeGrafter"/>
</dbReference>
<keyword evidence="4" id="KW-0333">Golgi apparatus</keyword>
<dbReference type="Gene3D" id="1.20.1170.10">
    <property type="match status" value="1"/>
</dbReference>
<gene>
    <name evidence="10" type="ORF">HOLleu_07797</name>
</gene>
<feature type="coiled-coil region" evidence="7">
    <location>
        <begin position="402"/>
        <end position="436"/>
    </location>
</feature>
<feature type="compositionally biased region" description="Polar residues" evidence="8">
    <location>
        <begin position="621"/>
        <end position="637"/>
    </location>
</feature>
<feature type="coiled-coil region" evidence="7">
    <location>
        <begin position="460"/>
        <end position="565"/>
    </location>
</feature>
<evidence type="ECO:0000256" key="8">
    <source>
        <dbReference type="SAM" id="MobiDB-lite"/>
    </source>
</evidence>
<evidence type="ECO:0000313" key="11">
    <source>
        <dbReference type="Proteomes" id="UP001152320"/>
    </source>
</evidence>